<sequence length="78" mass="9285">MPKARTDKRPFTARELAEKFKCSQVTIRKYWAQDRADYLAENSISRDKPWEHLGISRATWYRRRKPMPPETLTTGEKS</sequence>
<dbReference type="AlphaFoldDB" id="A0A7H1MFJ5"/>
<evidence type="ECO:0000313" key="1">
    <source>
        <dbReference type="EMBL" id="QNT60410.1"/>
    </source>
</evidence>
<organism evidence="1 2">
    <name type="scientific">Neisseria musculi</name>
    <dbReference type="NCBI Taxonomy" id="1815583"/>
    <lineage>
        <taxon>Bacteria</taxon>
        <taxon>Pseudomonadati</taxon>
        <taxon>Pseudomonadota</taxon>
        <taxon>Betaproteobacteria</taxon>
        <taxon>Neisseriales</taxon>
        <taxon>Neisseriaceae</taxon>
        <taxon>Neisseria</taxon>
    </lineage>
</organism>
<keyword evidence="2" id="KW-1185">Reference proteome</keyword>
<dbReference type="Gene3D" id="1.10.1220.10">
    <property type="entry name" value="Met repressor-like"/>
    <property type="match status" value="1"/>
</dbReference>
<name>A0A7H1MFJ5_9NEIS</name>
<evidence type="ECO:0000313" key="2">
    <source>
        <dbReference type="Proteomes" id="UP000516412"/>
    </source>
</evidence>
<dbReference type="GO" id="GO:0006355">
    <property type="term" value="P:regulation of DNA-templated transcription"/>
    <property type="evidence" value="ECO:0007669"/>
    <property type="project" value="InterPro"/>
</dbReference>
<gene>
    <name evidence="1" type="ORF">H7A79_2798</name>
</gene>
<dbReference type="EMBL" id="CP060415">
    <property type="protein sequence ID" value="QNT60410.1"/>
    <property type="molecule type" value="Genomic_DNA"/>
</dbReference>
<proteinExistence type="predicted"/>
<dbReference type="Proteomes" id="UP000516412">
    <property type="component" value="Plasmid unnamed"/>
</dbReference>
<dbReference type="KEGG" id="nmus:H7A79_2798"/>
<reference evidence="1" key="1">
    <citation type="submission" date="2020-09" db="EMBL/GenBank/DDBJ databases">
        <title>Complete Genome Sequence of mouse commensal type strain Neisseria musculi.</title>
        <authorList>
            <person name="Thapa E."/>
            <person name="Aluvathingal J."/>
            <person name="Nadendla S."/>
            <person name="Mehta A."/>
            <person name="Tettelin H."/>
            <person name="Weyand N.J."/>
        </authorList>
    </citation>
    <scope>NUCLEOTIDE SEQUENCE [LARGE SCALE GENOMIC DNA]</scope>
    <source>
        <strain evidence="1">NW831</strain>
    </source>
</reference>
<protein>
    <submittedName>
        <fullName evidence="1">HTH domain protein</fullName>
    </submittedName>
</protein>
<keyword evidence="1" id="KW-0614">Plasmid</keyword>
<dbReference type="InterPro" id="IPR013321">
    <property type="entry name" value="Arc_rbn_hlx_hlx"/>
</dbReference>
<accession>A0A7H1MFJ5</accession>
<geneLocation type="plasmid" evidence="1 2">
    <name>unnamed</name>
</geneLocation>